<accession>A0A1Y6B8X7</accession>
<keyword evidence="4" id="KW-0812">Transmembrane</keyword>
<feature type="domain" description="PAC" evidence="6">
    <location>
        <begin position="398"/>
        <end position="448"/>
    </location>
</feature>
<name>A0A1Y6B8X7_9NEIS</name>
<feature type="domain" description="GGDEF" evidence="7">
    <location>
        <begin position="501"/>
        <end position="636"/>
    </location>
</feature>
<dbReference type="STRING" id="1123014.SAMN02745746_00572"/>
<dbReference type="InterPro" id="IPR035965">
    <property type="entry name" value="PAS-like_dom_sf"/>
</dbReference>
<evidence type="ECO:0000256" key="2">
    <source>
        <dbReference type="ARBA" id="ARBA00034247"/>
    </source>
</evidence>
<dbReference type="PANTHER" id="PTHR45138:SF9">
    <property type="entry name" value="DIGUANYLATE CYCLASE DGCM-RELATED"/>
    <property type="match status" value="1"/>
</dbReference>
<dbReference type="PROSITE" id="PS50887">
    <property type="entry name" value="GGDEF"/>
    <property type="match status" value="1"/>
</dbReference>
<dbReference type="InterPro" id="IPR000014">
    <property type="entry name" value="PAS"/>
</dbReference>
<dbReference type="PROSITE" id="PS50112">
    <property type="entry name" value="PAS"/>
    <property type="match status" value="1"/>
</dbReference>
<dbReference type="FunFam" id="3.30.70.270:FF:000001">
    <property type="entry name" value="Diguanylate cyclase domain protein"/>
    <property type="match status" value="1"/>
</dbReference>
<dbReference type="InterPro" id="IPR043128">
    <property type="entry name" value="Rev_trsase/Diguanyl_cyclase"/>
</dbReference>
<comment type="catalytic activity">
    <reaction evidence="2">
        <text>2 GTP = 3',3'-c-di-GMP + 2 diphosphate</text>
        <dbReference type="Rhea" id="RHEA:24898"/>
        <dbReference type="ChEBI" id="CHEBI:33019"/>
        <dbReference type="ChEBI" id="CHEBI:37565"/>
        <dbReference type="ChEBI" id="CHEBI:58805"/>
        <dbReference type="EC" id="2.7.7.65"/>
    </reaction>
</comment>
<dbReference type="AlphaFoldDB" id="A0A1Y6B8X7"/>
<dbReference type="SUPFAM" id="SSF55785">
    <property type="entry name" value="PYP-like sensor domain (PAS domain)"/>
    <property type="match status" value="1"/>
</dbReference>
<dbReference type="NCBIfam" id="TIGR00229">
    <property type="entry name" value="sensory_box"/>
    <property type="match status" value="1"/>
</dbReference>
<protein>
    <recommendedName>
        <fullName evidence="1">diguanylate cyclase</fullName>
        <ecNumber evidence="1">2.7.7.65</ecNumber>
    </recommendedName>
</protein>
<dbReference type="SUPFAM" id="SSF55073">
    <property type="entry name" value="Nucleotide cyclase"/>
    <property type="match status" value="1"/>
</dbReference>
<dbReference type="NCBIfam" id="TIGR00254">
    <property type="entry name" value="GGDEF"/>
    <property type="match status" value="1"/>
</dbReference>
<feature type="transmembrane region" description="Helical" evidence="4">
    <location>
        <begin position="24"/>
        <end position="44"/>
    </location>
</feature>
<dbReference type="InterPro" id="IPR000160">
    <property type="entry name" value="GGDEF_dom"/>
</dbReference>
<dbReference type="InterPro" id="IPR000700">
    <property type="entry name" value="PAS-assoc_C"/>
</dbReference>
<dbReference type="Gene3D" id="3.30.450.20">
    <property type="entry name" value="PAS domain"/>
    <property type="match status" value="1"/>
</dbReference>
<gene>
    <name evidence="8" type="ORF">SAMN02745746_00572</name>
</gene>
<dbReference type="EC" id="2.7.7.65" evidence="1"/>
<keyword evidence="3" id="KW-0175">Coiled coil</keyword>
<dbReference type="GO" id="GO:0052621">
    <property type="term" value="F:diguanylate cyclase activity"/>
    <property type="evidence" value="ECO:0007669"/>
    <property type="project" value="UniProtKB-EC"/>
</dbReference>
<evidence type="ECO:0000256" key="4">
    <source>
        <dbReference type="SAM" id="Phobius"/>
    </source>
</evidence>
<evidence type="ECO:0000313" key="9">
    <source>
        <dbReference type="Proteomes" id="UP000192920"/>
    </source>
</evidence>
<keyword evidence="4" id="KW-0472">Membrane</keyword>
<dbReference type="RefSeq" id="WP_085274927.1">
    <property type="nucleotide sequence ID" value="NZ_FXAG01000002.1"/>
</dbReference>
<dbReference type="PROSITE" id="PS50113">
    <property type="entry name" value="PAC"/>
    <property type="match status" value="1"/>
</dbReference>
<keyword evidence="4" id="KW-1133">Transmembrane helix</keyword>
<evidence type="ECO:0000259" key="6">
    <source>
        <dbReference type="PROSITE" id="PS50113"/>
    </source>
</evidence>
<organism evidence="8 9">
    <name type="scientific">Pseudogulbenkiania subflava DSM 22618</name>
    <dbReference type="NCBI Taxonomy" id="1123014"/>
    <lineage>
        <taxon>Bacteria</taxon>
        <taxon>Pseudomonadati</taxon>
        <taxon>Pseudomonadota</taxon>
        <taxon>Betaproteobacteria</taxon>
        <taxon>Neisseriales</taxon>
        <taxon>Chromobacteriaceae</taxon>
        <taxon>Pseudogulbenkiania</taxon>
    </lineage>
</organism>
<dbReference type="SMART" id="SM00267">
    <property type="entry name" value="GGDEF"/>
    <property type="match status" value="1"/>
</dbReference>
<evidence type="ECO:0000259" key="7">
    <source>
        <dbReference type="PROSITE" id="PS50887"/>
    </source>
</evidence>
<dbReference type="Pfam" id="PF00990">
    <property type="entry name" value="GGDEF"/>
    <property type="match status" value="1"/>
</dbReference>
<dbReference type="PANTHER" id="PTHR45138">
    <property type="entry name" value="REGULATORY COMPONENTS OF SENSORY TRANSDUCTION SYSTEM"/>
    <property type="match status" value="1"/>
</dbReference>
<feature type="domain" description="PAS" evidence="5">
    <location>
        <begin position="326"/>
        <end position="398"/>
    </location>
</feature>
<keyword evidence="9" id="KW-1185">Reference proteome</keyword>
<dbReference type="InterPro" id="IPR050469">
    <property type="entry name" value="Diguanylate_Cyclase"/>
</dbReference>
<sequence>MHLTLTTDDPKLYGRRLSHEWRTLLLGLLLCCLALIWLMTAALFHARSRSIEEHAQNMAQAQLNLASIQFEQQFTLLRTALQHRALEREASALPAPIDNLDELWLIPQQGAPRALGGSSNRPPLPIQALARGLVSRPADGAPFVLLPPPLQFSISKRIPFLLPACNRSGACRASYYGSFNASDWLPALLRDTPGSQIRLFNRAGQLLIQSTPAPAETQSPSSWRRLAQWLTLLPSPHMEASALVPSIPLRITVAVSTRGTWSTDRSLPLLLLGSTLLSALLVFFGIVGNRLHHQARRERRQLDEHTALLALSNANLKKKLHKLASTHQDLQALLDTIQVGVLILHPDRHEVTTANMAAGRLFGLHISELIGRSILSLLAEPADVEGCESLLDQGLGISDREIQLRDGGGKIFWSQVSMRRVRFNDHHSIVMSVVDISERMSHNQQLQREKQETERLVKQLQEMQHELYERATHDDLTGVANRPHFLQQAQQAYRQALRQGTPLGLAIIDLDMFKLVNDTYGHDAGDLVLQQVAMACESCLGEGQQLGRLGGEEFAILMPHCDYAQAIELAEQVKRKIAELIISYHDDRIRVTLSIGVSCWSPQDRPLLIGRLFKLADLALYQAKETGRNRVVPARALNCLEP</sequence>
<proteinExistence type="predicted"/>
<evidence type="ECO:0000313" key="8">
    <source>
        <dbReference type="EMBL" id="SME99016.1"/>
    </source>
</evidence>
<evidence type="ECO:0000256" key="3">
    <source>
        <dbReference type="SAM" id="Coils"/>
    </source>
</evidence>
<dbReference type="Proteomes" id="UP000192920">
    <property type="component" value="Unassembled WGS sequence"/>
</dbReference>
<reference evidence="9" key="1">
    <citation type="submission" date="2017-04" db="EMBL/GenBank/DDBJ databases">
        <authorList>
            <person name="Varghese N."/>
            <person name="Submissions S."/>
        </authorList>
    </citation>
    <scope>NUCLEOTIDE SEQUENCE [LARGE SCALE GENOMIC DNA]</scope>
    <source>
        <strain evidence="9">DSM 22618</strain>
    </source>
</reference>
<dbReference type="CDD" id="cd01949">
    <property type="entry name" value="GGDEF"/>
    <property type="match status" value="1"/>
</dbReference>
<dbReference type="EMBL" id="FXAG01000002">
    <property type="protein sequence ID" value="SME99016.1"/>
    <property type="molecule type" value="Genomic_DNA"/>
</dbReference>
<dbReference type="Gene3D" id="3.30.70.270">
    <property type="match status" value="1"/>
</dbReference>
<feature type="coiled-coil region" evidence="3">
    <location>
        <begin position="439"/>
        <end position="470"/>
    </location>
</feature>
<evidence type="ECO:0000259" key="5">
    <source>
        <dbReference type="PROSITE" id="PS50112"/>
    </source>
</evidence>
<feature type="transmembrane region" description="Helical" evidence="4">
    <location>
        <begin position="267"/>
        <end position="287"/>
    </location>
</feature>
<dbReference type="SMART" id="SM00091">
    <property type="entry name" value="PAS"/>
    <property type="match status" value="1"/>
</dbReference>
<dbReference type="Pfam" id="PF13426">
    <property type="entry name" value="PAS_9"/>
    <property type="match status" value="1"/>
</dbReference>
<dbReference type="CDD" id="cd00130">
    <property type="entry name" value="PAS"/>
    <property type="match status" value="1"/>
</dbReference>
<evidence type="ECO:0000256" key="1">
    <source>
        <dbReference type="ARBA" id="ARBA00012528"/>
    </source>
</evidence>
<dbReference type="InterPro" id="IPR029787">
    <property type="entry name" value="Nucleotide_cyclase"/>
</dbReference>